<comment type="catalytic activity">
    <reaction evidence="1">
        <text>Release of C-terminal amino acid residues with broad specificity, but lacks action on C-terminal proline. Shows weak endopeptidase activity.</text>
        <dbReference type="EC" id="3.4.18.1"/>
    </reaction>
</comment>
<evidence type="ECO:0000256" key="10">
    <source>
        <dbReference type="ARBA" id="ARBA00023180"/>
    </source>
</evidence>
<evidence type="ECO:0000256" key="11">
    <source>
        <dbReference type="SAM" id="SignalP"/>
    </source>
</evidence>
<evidence type="ECO:0000256" key="3">
    <source>
        <dbReference type="ARBA" id="ARBA00012516"/>
    </source>
</evidence>
<evidence type="ECO:0000313" key="14">
    <source>
        <dbReference type="Proteomes" id="UP000236333"/>
    </source>
</evidence>
<dbReference type="FunFam" id="3.90.70.10:FF:000158">
    <property type="entry name" value="CathePsin Z"/>
    <property type="match status" value="1"/>
</dbReference>
<evidence type="ECO:0000256" key="8">
    <source>
        <dbReference type="ARBA" id="ARBA00023145"/>
    </source>
</evidence>
<comment type="similarity">
    <text evidence="2">Belongs to the peptidase C1 family.</text>
</comment>
<dbReference type="InterPro" id="IPR000668">
    <property type="entry name" value="Peptidase_C1A_C"/>
</dbReference>
<dbReference type="PROSITE" id="PS00640">
    <property type="entry name" value="THIOL_PROTEASE_ASN"/>
    <property type="match status" value="1"/>
</dbReference>
<dbReference type="CDD" id="cd02698">
    <property type="entry name" value="Peptidase_C1A_CathepsinX"/>
    <property type="match status" value="1"/>
</dbReference>
<organism evidence="13 14">
    <name type="scientific">Tetrabaena socialis</name>
    <dbReference type="NCBI Taxonomy" id="47790"/>
    <lineage>
        <taxon>Eukaryota</taxon>
        <taxon>Viridiplantae</taxon>
        <taxon>Chlorophyta</taxon>
        <taxon>core chlorophytes</taxon>
        <taxon>Chlorophyceae</taxon>
        <taxon>CS clade</taxon>
        <taxon>Chlamydomonadales</taxon>
        <taxon>Tetrabaenaceae</taxon>
        <taxon>Tetrabaena</taxon>
    </lineage>
</organism>
<accession>A0A2J8AAQ6</accession>
<dbReference type="OrthoDB" id="190265at2759"/>
<keyword evidence="10" id="KW-0325">Glycoprotein</keyword>
<evidence type="ECO:0000256" key="2">
    <source>
        <dbReference type="ARBA" id="ARBA00008455"/>
    </source>
</evidence>
<reference evidence="13 14" key="1">
    <citation type="journal article" date="2017" name="Mol. Biol. Evol.">
        <title>The 4-celled Tetrabaena socialis nuclear genome reveals the essential components for genetic control of cell number at the origin of multicellularity in the volvocine lineage.</title>
        <authorList>
            <person name="Featherston J."/>
            <person name="Arakaki Y."/>
            <person name="Hanschen E.R."/>
            <person name="Ferris P.J."/>
            <person name="Michod R.E."/>
            <person name="Olson B.J.S.C."/>
            <person name="Nozaki H."/>
            <person name="Durand P.M."/>
        </authorList>
    </citation>
    <scope>NUCLEOTIDE SEQUENCE [LARGE SCALE GENOMIC DNA]</scope>
    <source>
        <strain evidence="13 14">NIES-571</strain>
    </source>
</reference>
<name>A0A2J8AAQ6_9CHLO</name>
<dbReference type="PANTHER" id="PTHR12411">
    <property type="entry name" value="CYSTEINE PROTEASE FAMILY C1-RELATED"/>
    <property type="match status" value="1"/>
</dbReference>
<dbReference type="PRINTS" id="PR00705">
    <property type="entry name" value="PAPAIN"/>
</dbReference>
<evidence type="ECO:0000256" key="1">
    <source>
        <dbReference type="ARBA" id="ARBA00001594"/>
    </source>
</evidence>
<comment type="caution">
    <text evidence="13">The sequence shown here is derived from an EMBL/GenBank/DDBJ whole genome shotgun (WGS) entry which is preliminary data.</text>
</comment>
<evidence type="ECO:0000256" key="7">
    <source>
        <dbReference type="ARBA" id="ARBA00022807"/>
    </source>
</evidence>
<dbReference type="InterPro" id="IPR033157">
    <property type="entry name" value="CTSZ"/>
</dbReference>
<keyword evidence="6" id="KW-0378">Hydrolase</keyword>
<keyword evidence="4" id="KW-0645">Protease</keyword>
<dbReference type="GO" id="GO:0016807">
    <property type="term" value="F:cysteine-type carboxypeptidase activity"/>
    <property type="evidence" value="ECO:0007669"/>
    <property type="project" value="UniProtKB-EC"/>
</dbReference>
<dbReference type="EMBL" id="PGGS01000084">
    <property type="protein sequence ID" value="PNH09602.1"/>
    <property type="molecule type" value="Genomic_DNA"/>
</dbReference>
<keyword evidence="7" id="KW-0788">Thiol protease</keyword>
<keyword evidence="9" id="KW-1015">Disulfide bond</keyword>
<evidence type="ECO:0000256" key="9">
    <source>
        <dbReference type="ARBA" id="ARBA00023157"/>
    </source>
</evidence>
<protein>
    <recommendedName>
        <fullName evidence="3">cathepsin X</fullName>
        <ecNumber evidence="3">3.4.18.1</ecNumber>
    </recommendedName>
</protein>
<keyword evidence="5 11" id="KW-0732">Signal</keyword>
<evidence type="ECO:0000313" key="13">
    <source>
        <dbReference type="EMBL" id="PNH09602.1"/>
    </source>
</evidence>
<evidence type="ECO:0000259" key="12">
    <source>
        <dbReference type="SMART" id="SM00645"/>
    </source>
</evidence>
<gene>
    <name evidence="13" type="ORF">TSOC_003758</name>
</gene>
<evidence type="ECO:0000256" key="5">
    <source>
        <dbReference type="ARBA" id="ARBA00022729"/>
    </source>
</evidence>
<dbReference type="Pfam" id="PF00112">
    <property type="entry name" value="Peptidase_C1"/>
    <property type="match status" value="1"/>
</dbReference>
<proteinExistence type="inferred from homology"/>
<dbReference type="SUPFAM" id="SSF54001">
    <property type="entry name" value="Cysteine proteinases"/>
    <property type="match status" value="1"/>
</dbReference>
<evidence type="ECO:0000256" key="4">
    <source>
        <dbReference type="ARBA" id="ARBA00022670"/>
    </source>
</evidence>
<feature type="signal peptide" evidence="11">
    <location>
        <begin position="1"/>
        <end position="19"/>
    </location>
</feature>
<keyword evidence="8" id="KW-0865">Zymogen</keyword>
<dbReference type="Proteomes" id="UP000236333">
    <property type="component" value="Unassembled WGS sequence"/>
</dbReference>
<dbReference type="AlphaFoldDB" id="A0A2J8AAQ6"/>
<dbReference type="SMART" id="SM00645">
    <property type="entry name" value="Pept_C1"/>
    <property type="match status" value="1"/>
</dbReference>
<feature type="chain" id="PRO_5018571440" description="cathepsin X" evidence="11">
    <location>
        <begin position="20"/>
        <end position="353"/>
    </location>
</feature>
<dbReference type="InterPro" id="IPR013128">
    <property type="entry name" value="Peptidase_C1A"/>
</dbReference>
<dbReference type="GO" id="GO:0006508">
    <property type="term" value="P:proteolysis"/>
    <property type="evidence" value="ECO:0007669"/>
    <property type="project" value="UniProtKB-KW"/>
</dbReference>
<feature type="domain" description="Peptidase C1A papain C-terminal" evidence="12">
    <location>
        <begin position="60"/>
        <end position="296"/>
    </location>
</feature>
<dbReference type="InterPro" id="IPR025661">
    <property type="entry name" value="Pept_asp_AS"/>
</dbReference>
<sequence>MALLALLATLVALCAGADARVNVLKSTGPSRHASGIIRRSDFPELLLTPRPHELIAEEDLPLEWDWRNISGPSGDRHNYLSTIRNQHIPVYCGSCWAHGASSSLADRMNIKNRGAWPGTYLSVQNIIDCGEAGSCDGGDDRFVYVYGAKHGIPPDTCNLYVAQTQKCHAREQCYTCWPEDGCLPVYDYNRLTVSEHGRLKGVHQIKAELFQRGPISCGIDSTDAMDTYTGGVYAELKEKPSINHVVSVVGWGVEAGVEYWIIRNSWGEPWGEAGFMKLVTSAYDNGNGAMYNLGIESECNFGVPDRWVPARELGFGPDEDDEGDDAQVLLTSSKSSANRKILPGMTQRLQKLE</sequence>
<keyword evidence="14" id="KW-1185">Reference proteome</keyword>
<dbReference type="InterPro" id="IPR038765">
    <property type="entry name" value="Papain-like_cys_pep_sf"/>
</dbReference>
<evidence type="ECO:0000256" key="6">
    <source>
        <dbReference type="ARBA" id="ARBA00022801"/>
    </source>
</evidence>
<dbReference type="Gene3D" id="3.90.70.10">
    <property type="entry name" value="Cysteine proteinases"/>
    <property type="match status" value="1"/>
</dbReference>
<dbReference type="EC" id="3.4.18.1" evidence="3"/>